<proteinExistence type="predicted"/>
<reference evidence="1 2" key="1">
    <citation type="submission" date="2017-06" db="EMBL/GenBank/DDBJ databases">
        <title>Streptomyces albireticuli Genome sequencing and assembly.</title>
        <authorList>
            <person name="Wang Y."/>
            <person name="Du B."/>
            <person name="Ding Y."/>
            <person name="Liu H."/>
            <person name="Hou Q."/>
            <person name="Liu K."/>
            <person name="Yao L."/>
            <person name="Wang C."/>
        </authorList>
    </citation>
    <scope>NUCLEOTIDE SEQUENCE [LARGE SCALE GENOMIC DNA]</scope>
    <source>
        <strain evidence="1 2">MDJK11</strain>
    </source>
</reference>
<dbReference type="AlphaFoldDB" id="A0A1Z2L0P8"/>
<dbReference type="Proteomes" id="UP000195755">
    <property type="component" value="Chromosome"/>
</dbReference>
<gene>
    <name evidence="1" type="ORF">SMD11_2139</name>
</gene>
<accession>A0A1Z2L0P8</accession>
<evidence type="ECO:0000313" key="2">
    <source>
        <dbReference type="Proteomes" id="UP000195755"/>
    </source>
</evidence>
<evidence type="ECO:0000313" key="1">
    <source>
        <dbReference type="EMBL" id="ARZ67791.1"/>
    </source>
</evidence>
<protein>
    <submittedName>
        <fullName evidence="1">Uncharacterized protein</fullName>
    </submittedName>
</protein>
<organism evidence="1 2">
    <name type="scientific">Streptomyces albireticuli</name>
    <dbReference type="NCBI Taxonomy" id="1940"/>
    <lineage>
        <taxon>Bacteria</taxon>
        <taxon>Bacillati</taxon>
        <taxon>Actinomycetota</taxon>
        <taxon>Actinomycetes</taxon>
        <taxon>Kitasatosporales</taxon>
        <taxon>Streptomycetaceae</taxon>
        <taxon>Streptomyces</taxon>
    </lineage>
</organism>
<name>A0A1Z2L0P8_9ACTN</name>
<dbReference type="KEGG" id="salj:SMD11_2139"/>
<sequence length="40" mass="4319">MGTLLGRSIGETVLRTRPLADIVPLILHVAVQSRNLHTAV</sequence>
<dbReference type="EMBL" id="CP021744">
    <property type="protein sequence ID" value="ARZ67791.1"/>
    <property type="molecule type" value="Genomic_DNA"/>
</dbReference>